<accession>A0ABP7NRD7</accession>
<proteinExistence type="predicted"/>
<dbReference type="Proteomes" id="UP001501337">
    <property type="component" value="Unassembled WGS sequence"/>
</dbReference>
<gene>
    <name evidence="1" type="ORF">GCM10022278_09020</name>
</gene>
<dbReference type="EMBL" id="BAABBO010000001">
    <property type="protein sequence ID" value="GAA3952165.1"/>
    <property type="molecule type" value="Genomic_DNA"/>
</dbReference>
<comment type="caution">
    <text evidence="1">The sequence shown here is derived from an EMBL/GenBank/DDBJ whole genome shotgun (WGS) entry which is preliminary data.</text>
</comment>
<keyword evidence="2" id="KW-1185">Reference proteome</keyword>
<organism evidence="1 2">
    <name type="scientific">Allohahella marinimesophila</name>
    <dbReference type="NCBI Taxonomy" id="1054972"/>
    <lineage>
        <taxon>Bacteria</taxon>
        <taxon>Pseudomonadati</taxon>
        <taxon>Pseudomonadota</taxon>
        <taxon>Gammaproteobacteria</taxon>
        <taxon>Oceanospirillales</taxon>
        <taxon>Hahellaceae</taxon>
        <taxon>Allohahella</taxon>
    </lineage>
</organism>
<evidence type="ECO:0000313" key="1">
    <source>
        <dbReference type="EMBL" id="GAA3952165.1"/>
    </source>
</evidence>
<sequence>MIDTEWLAIVEAMNIDIVTQAVSKYRQRIVVGEITAMAHARMVTMRMGYDGSGHWLPWVDVGIERGTIQSVAGQLDSVKSWGLVCSDHFIA</sequence>
<evidence type="ECO:0000313" key="2">
    <source>
        <dbReference type="Proteomes" id="UP001501337"/>
    </source>
</evidence>
<protein>
    <submittedName>
        <fullName evidence="1">Uncharacterized protein</fullName>
    </submittedName>
</protein>
<reference evidence="2" key="1">
    <citation type="journal article" date="2019" name="Int. J. Syst. Evol. Microbiol.">
        <title>The Global Catalogue of Microorganisms (GCM) 10K type strain sequencing project: providing services to taxonomists for standard genome sequencing and annotation.</title>
        <authorList>
            <consortium name="The Broad Institute Genomics Platform"/>
            <consortium name="The Broad Institute Genome Sequencing Center for Infectious Disease"/>
            <person name="Wu L."/>
            <person name="Ma J."/>
        </authorList>
    </citation>
    <scope>NUCLEOTIDE SEQUENCE [LARGE SCALE GENOMIC DNA]</scope>
    <source>
        <strain evidence="2">JCM 17555</strain>
    </source>
</reference>
<name>A0ABP7NRD7_9GAMM</name>